<protein>
    <submittedName>
        <fullName evidence="1">Uncharacterized protein</fullName>
    </submittedName>
</protein>
<evidence type="ECO:0000313" key="1">
    <source>
        <dbReference type="EMBL" id="GAA0380478.1"/>
    </source>
</evidence>
<dbReference type="EMBL" id="BAAABW010000042">
    <property type="protein sequence ID" value="GAA0380478.1"/>
    <property type="molecule type" value="Genomic_DNA"/>
</dbReference>
<dbReference type="Proteomes" id="UP001500063">
    <property type="component" value="Unassembled WGS sequence"/>
</dbReference>
<keyword evidence="2" id="KW-1185">Reference proteome</keyword>
<evidence type="ECO:0000313" key="2">
    <source>
        <dbReference type="Proteomes" id="UP001500063"/>
    </source>
</evidence>
<name>A0ABN0Y202_9ACTN</name>
<comment type="caution">
    <text evidence="1">The sequence shown here is derived from an EMBL/GenBank/DDBJ whole genome shotgun (WGS) entry which is preliminary data.</text>
</comment>
<sequence>MPPMHAGLHISCVGLGASRRVCAIWRVSGPVDPQRPCEFPGALLLPRRGAEQDWAVEMALAALDEHAIGERPACTDLITTADGIRIASQRPGLCSPELQELSRTALGASHGDWDRLFREDPAAFRAAAADGYVLHKQAAVLATRGPDGRLRRSQVVHARQEKVLRDYTAGLLRTAALATKPETEKPSPHTP</sequence>
<reference evidence="1 2" key="1">
    <citation type="journal article" date="2019" name="Int. J. Syst. Evol. Microbiol.">
        <title>The Global Catalogue of Microorganisms (GCM) 10K type strain sequencing project: providing services to taxonomists for standard genome sequencing and annotation.</title>
        <authorList>
            <consortium name="The Broad Institute Genomics Platform"/>
            <consortium name="The Broad Institute Genome Sequencing Center for Infectious Disease"/>
            <person name="Wu L."/>
            <person name="Ma J."/>
        </authorList>
    </citation>
    <scope>NUCLEOTIDE SEQUENCE [LARGE SCALE GENOMIC DNA]</scope>
    <source>
        <strain evidence="1 2">JCM 4565</strain>
    </source>
</reference>
<accession>A0ABN0Y202</accession>
<gene>
    <name evidence="1" type="ORF">GCM10010319_68650</name>
</gene>
<organism evidence="1 2">
    <name type="scientific">Streptomyces blastmyceticus</name>
    <dbReference type="NCBI Taxonomy" id="68180"/>
    <lineage>
        <taxon>Bacteria</taxon>
        <taxon>Bacillati</taxon>
        <taxon>Actinomycetota</taxon>
        <taxon>Actinomycetes</taxon>
        <taxon>Kitasatosporales</taxon>
        <taxon>Streptomycetaceae</taxon>
        <taxon>Streptomyces</taxon>
    </lineage>
</organism>
<proteinExistence type="predicted"/>